<dbReference type="EMBL" id="UINC01202468">
    <property type="protein sequence ID" value="SVE22285.1"/>
    <property type="molecule type" value="Genomic_DNA"/>
</dbReference>
<sequence>MAKFTNKNFLLFFVLLSALALTACTGFLSSAEDSLPASPGETLPVDGVIAEAAYKFTLPSGLNSTVFLKTYAGRVTVVLVFCRGFW</sequence>
<dbReference type="AlphaFoldDB" id="A0A383BSJ3"/>
<gene>
    <name evidence="1" type="ORF">METZ01_LOCUS475139</name>
</gene>
<proteinExistence type="predicted"/>
<evidence type="ECO:0008006" key="2">
    <source>
        <dbReference type="Google" id="ProtNLM"/>
    </source>
</evidence>
<evidence type="ECO:0000313" key="1">
    <source>
        <dbReference type="EMBL" id="SVE22285.1"/>
    </source>
</evidence>
<name>A0A383BSJ3_9ZZZZ</name>
<dbReference type="PROSITE" id="PS51257">
    <property type="entry name" value="PROKAR_LIPOPROTEIN"/>
    <property type="match status" value="1"/>
</dbReference>
<organism evidence="1">
    <name type="scientific">marine metagenome</name>
    <dbReference type="NCBI Taxonomy" id="408172"/>
    <lineage>
        <taxon>unclassified sequences</taxon>
        <taxon>metagenomes</taxon>
        <taxon>ecological metagenomes</taxon>
    </lineage>
</organism>
<protein>
    <recommendedName>
        <fullName evidence="2">Alkyl hydroperoxide reductase subunit C/ Thiol specific antioxidant domain-containing protein</fullName>
    </recommendedName>
</protein>
<reference evidence="1" key="1">
    <citation type="submission" date="2018-05" db="EMBL/GenBank/DDBJ databases">
        <authorList>
            <person name="Lanie J.A."/>
            <person name="Ng W.-L."/>
            <person name="Kazmierczak K.M."/>
            <person name="Andrzejewski T.M."/>
            <person name="Davidsen T.M."/>
            <person name="Wayne K.J."/>
            <person name="Tettelin H."/>
            <person name="Glass J.I."/>
            <person name="Rusch D."/>
            <person name="Podicherti R."/>
            <person name="Tsui H.-C.T."/>
            <person name="Winkler M.E."/>
        </authorList>
    </citation>
    <scope>NUCLEOTIDE SEQUENCE</scope>
</reference>
<accession>A0A383BSJ3</accession>